<proteinExistence type="inferred from homology"/>
<comment type="subcellular location">
    <subcellularLocation>
        <location evidence="1">Cell membrane</location>
        <topology evidence="1">Multi-pass membrane protein</topology>
    </subcellularLocation>
</comment>
<evidence type="ECO:0000256" key="4">
    <source>
        <dbReference type="ARBA" id="ARBA00022741"/>
    </source>
</evidence>
<evidence type="ECO:0000256" key="9">
    <source>
        <dbReference type="SAM" id="Phobius"/>
    </source>
</evidence>
<feature type="transmembrane region" description="Helical" evidence="9">
    <location>
        <begin position="38"/>
        <end position="60"/>
    </location>
</feature>
<evidence type="ECO:0000259" key="11">
    <source>
        <dbReference type="PROSITE" id="PS50929"/>
    </source>
</evidence>
<dbReference type="InterPro" id="IPR027417">
    <property type="entry name" value="P-loop_NTPase"/>
</dbReference>
<feature type="domain" description="ABC transporter" evidence="10">
    <location>
        <begin position="361"/>
        <end position="600"/>
    </location>
</feature>
<sequence length="617" mass="68037">MFRFFETRIDFRKQPPEEPPPDTLWGFYWHFIAQAKGLFIALFALGFVLAIFEALIPYLIGRLVNALSHSSPEGIFSEAGPLLITMAAVILLVRPFGTILFRLLVNHSLAVSFTTMVHWQNYWHVVRQPLAFFQDDFAGRIANRVLQTGRPLRESILSVARAVWQILIFGAASIGLLGTQDIRLALPMAGWFTLYALLLVVALPRIQKRSRVSSEARSAVTGKVVDSFTNIMTVKLFGRRKEEDDYISEGYSRLNDAFMSQQRVNTVYVAALTLINAVFLVATGAMAVWLFSANRIDAGTMTTALLLSTQIVSMSGWVAFEVMSIFENVGTVQEGMKTISRPLAMQDLPDAKPLNVSRGEIRFENVSFSYGEGDTVIDGLDLTIRPGEKIGLVGRSGVGKTTLVNLLLRFFEPQEGRILIDGQDIAGVKEESLRAQISVVTQDTSLLHRSIKENILYGRPQAGDDAMAAAARQAHATDFIERLADGRGRREFEAHVGERGVKLSGGQRQRIAIARVIVKDAPILVLDEATSALDSEVEAAIQESLATLMEGKTVIAIAHRLSTLQLMDRLIVMDDARIVEEGTHEELLENGGLYAGLWSRQSGGFLSARKGVADEAV</sequence>
<dbReference type="InterPro" id="IPR017871">
    <property type="entry name" value="ABC_transporter-like_CS"/>
</dbReference>
<dbReference type="SUPFAM" id="SSF90123">
    <property type="entry name" value="ABC transporter transmembrane region"/>
    <property type="match status" value="1"/>
</dbReference>
<dbReference type="PANTHER" id="PTHR43394">
    <property type="entry name" value="ATP-DEPENDENT PERMEASE MDL1, MITOCHONDRIAL"/>
    <property type="match status" value="1"/>
</dbReference>
<comment type="similarity">
    <text evidence="2">Belongs to the ABC transporter superfamily.</text>
</comment>
<dbReference type="SMART" id="SM00382">
    <property type="entry name" value="AAA"/>
    <property type="match status" value="1"/>
</dbReference>
<dbReference type="OrthoDB" id="9804259at2"/>
<dbReference type="InterPro" id="IPR003439">
    <property type="entry name" value="ABC_transporter-like_ATP-bd"/>
</dbReference>
<gene>
    <name evidence="12" type="ORF">BB934_11660</name>
</gene>
<dbReference type="AlphaFoldDB" id="A0A1B2EP43"/>
<feature type="transmembrane region" description="Helical" evidence="9">
    <location>
        <begin position="184"/>
        <end position="203"/>
    </location>
</feature>
<dbReference type="Gene3D" id="1.20.1560.10">
    <property type="entry name" value="ABC transporter type 1, transmembrane domain"/>
    <property type="match status" value="1"/>
</dbReference>
<keyword evidence="5 12" id="KW-0067">ATP-binding</keyword>
<dbReference type="Gene3D" id="3.40.50.300">
    <property type="entry name" value="P-loop containing nucleotide triphosphate hydrolases"/>
    <property type="match status" value="1"/>
</dbReference>
<keyword evidence="6 9" id="KW-1133">Transmembrane helix</keyword>
<dbReference type="InterPro" id="IPR011527">
    <property type="entry name" value="ABC1_TM_dom"/>
</dbReference>
<evidence type="ECO:0000256" key="8">
    <source>
        <dbReference type="ARBA" id="ARBA00024725"/>
    </source>
</evidence>
<dbReference type="RefSeq" id="WP_099512776.1">
    <property type="nucleotide sequence ID" value="NZ_CP016616.1"/>
</dbReference>
<evidence type="ECO:0000259" key="10">
    <source>
        <dbReference type="PROSITE" id="PS50893"/>
    </source>
</evidence>
<accession>A0A1B2EP43</accession>
<dbReference type="InterPro" id="IPR039421">
    <property type="entry name" value="Type_1_exporter"/>
</dbReference>
<keyword evidence="4" id="KW-0547">Nucleotide-binding</keyword>
<dbReference type="GO" id="GO:0005886">
    <property type="term" value="C:plasma membrane"/>
    <property type="evidence" value="ECO:0007669"/>
    <property type="project" value="UniProtKB-SubCell"/>
</dbReference>
<dbReference type="FunFam" id="3.40.50.300:FF:000218">
    <property type="entry name" value="Multidrug ABC transporter ATP-binding protein"/>
    <property type="match status" value="1"/>
</dbReference>
<feature type="transmembrane region" description="Helical" evidence="9">
    <location>
        <begin position="159"/>
        <end position="178"/>
    </location>
</feature>
<keyword evidence="3 9" id="KW-0812">Transmembrane</keyword>
<dbReference type="PROSITE" id="PS00211">
    <property type="entry name" value="ABC_TRANSPORTER_1"/>
    <property type="match status" value="1"/>
</dbReference>
<evidence type="ECO:0000256" key="3">
    <source>
        <dbReference type="ARBA" id="ARBA00022692"/>
    </source>
</evidence>
<dbReference type="GO" id="GO:0016887">
    <property type="term" value="F:ATP hydrolysis activity"/>
    <property type="evidence" value="ECO:0007669"/>
    <property type="project" value="InterPro"/>
</dbReference>
<dbReference type="PANTHER" id="PTHR43394:SF1">
    <property type="entry name" value="ATP-BINDING CASSETTE SUB-FAMILY B MEMBER 10, MITOCHONDRIAL"/>
    <property type="match status" value="1"/>
</dbReference>
<name>A0A1B2EP43_9HYPH</name>
<evidence type="ECO:0000256" key="1">
    <source>
        <dbReference type="ARBA" id="ARBA00004651"/>
    </source>
</evidence>
<evidence type="ECO:0000256" key="2">
    <source>
        <dbReference type="ARBA" id="ARBA00005417"/>
    </source>
</evidence>
<reference evidence="12" key="1">
    <citation type="submission" date="2016-07" db="EMBL/GenBank/DDBJ databases">
        <title>Microvirga ossetica sp. nov. a new species of rhizobia isolated from root nodules of the legume species Vicia alpestris Steven originated from North Ossetia region in the Caucasus.</title>
        <authorList>
            <person name="Safronova V.I."/>
            <person name="Kuznetsova I.G."/>
            <person name="Sazanova A.L."/>
            <person name="Belimov A."/>
            <person name="Andronov E."/>
            <person name="Osledkin Y.S."/>
            <person name="Onishchuk O.P."/>
            <person name="Kurchak O.N."/>
            <person name="Shaposhnikov A.I."/>
            <person name="Willems A."/>
            <person name="Tikhonovich I.A."/>
        </authorList>
    </citation>
    <scope>NUCLEOTIDE SEQUENCE [LARGE SCALE GENOMIC DNA]</scope>
    <source>
        <strain evidence="12">V5/3M</strain>
    </source>
</reference>
<evidence type="ECO:0000313" key="12">
    <source>
        <dbReference type="EMBL" id="ANY81748.1"/>
    </source>
</evidence>
<dbReference type="InterPro" id="IPR036640">
    <property type="entry name" value="ABC1_TM_sf"/>
</dbReference>
<evidence type="ECO:0000256" key="7">
    <source>
        <dbReference type="ARBA" id="ARBA00023136"/>
    </source>
</evidence>
<dbReference type="GO" id="GO:0015421">
    <property type="term" value="F:ABC-type oligopeptide transporter activity"/>
    <property type="evidence" value="ECO:0007669"/>
    <property type="project" value="TreeGrafter"/>
</dbReference>
<protein>
    <submittedName>
        <fullName evidence="12">Multidrug ABC transporter ATP-binding protein</fullName>
    </submittedName>
</protein>
<feature type="transmembrane region" description="Helical" evidence="9">
    <location>
        <begin position="267"/>
        <end position="291"/>
    </location>
</feature>
<organism evidence="12">
    <name type="scientific">Microvirga ossetica</name>
    <dbReference type="NCBI Taxonomy" id="1882682"/>
    <lineage>
        <taxon>Bacteria</taxon>
        <taxon>Pseudomonadati</taxon>
        <taxon>Pseudomonadota</taxon>
        <taxon>Alphaproteobacteria</taxon>
        <taxon>Hyphomicrobiales</taxon>
        <taxon>Methylobacteriaceae</taxon>
        <taxon>Microvirga</taxon>
    </lineage>
</organism>
<dbReference type="PROSITE" id="PS50929">
    <property type="entry name" value="ABC_TM1F"/>
    <property type="match status" value="1"/>
</dbReference>
<evidence type="ECO:0000256" key="6">
    <source>
        <dbReference type="ARBA" id="ARBA00022989"/>
    </source>
</evidence>
<evidence type="ECO:0000256" key="5">
    <source>
        <dbReference type="ARBA" id="ARBA00022840"/>
    </source>
</evidence>
<dbReference type="SUPFAM" id="SSF52540">
    <property type="entry name" value="P-loop containing nucleoside triphosphate hydrolases"/>
    <property type="match status" value="1"/>
</dbReference>
<dbReference type="InterPro" id="IPR003593">
    <property type="entry name" value="AAA+_ATPase"/>
</dbReference>
<feature type="transmembrane region" description="Helical" evidence="9">
    <location>
        <begin position="80"/>
        <end position="105"/>
    </location>
</feature>
<dbReference type="EMBL" id="CP016616">
    <property type="protein sequence ID" value="ANY81748.1"/>
    <property type="molecule type" value="Genomic_DNA"/>
</dbReference>
<dbReference type="PROSITE" id="PS50893">
    <property type="entry name" value="ABC_TRANSPORTER_2"/>
    <property type="match status" value="1"/>
</dbReference>
<keyword evidence="7 9" id="KW-0472">Membrane</keyword>
<dbReference type="KEGG" id="moc:BB934_11660"/>
<comment type="function">
    <text evidence="8">Part of an ABC transporter complex. Transmembrane domains (TMD) form a pore in the inner membrane and the ATP-binding domain (NBD) is responsible for energy generation.</text>
</comment>
<dbReference type="Pfam" id="PF00664">
    <property type="entry name" value="ABC_membrane"/>
    <property type="match status" value="1"/>
</dbReference>
<feature type="domain" description="ABC transmembrane type-1" evidence="11">
    <location>
        <begin position="40"/>
        <end position="327"/>
    </location>
</feature>
<dbReference type="Pfam" id="PF00005">
    <property type="entry name" value="ABC_tran"/>
    <property type="match status" value="1"/>
</dbReference>
<dbReference type="GO" id="GO:0005524">
    <property type="term" value="F:ATP binding"/>
    <property type="evidence" value="ECO:0007669"/>
    <property type="project" value="UniProtKB-KW"/>
</dbReference>